<comment type="caution">
    <text evidence="1">The sequence shown here is derived from an EMBL/GenBank/DDBJ whole genome shotgun (WGS) entry which is preliminary data.</text>
</comment>
<dbReference type="RefSeq" id="WP_221304515.1">
    <property type="nucleotide sequence ID" value="NZ_JACHEB010000001.1"/>
</dbReference>
<protein>
    <recommendedName>
        <fullName evidence="3">DUF268 domain-containing protein</fullName>
    </recommendedName>
</protein>
<organism evidence="1 2">
    <name type="scientific">Tunturiibacter gelidiferens</name>
    <dbReference type="NCBI Taxonomy" id="3069689"/>
    <lineage>
        <taxon>Bacteria</taxon>
        <taxon>Pseudomonadati</taxon>
        <taxon>Acidobacteriota</taxon>
        <taxon>Terriglobia</taxon>
        <taxon>Terriglobales</taxon>
        <taxon>Acidobacteriaceae</taxon>
        <taxon>Tunturiibacter</taxon>
    </lineage>
</organism>
<reference evidence="1 2" key="1">
    <citation type="submission" date="2020-08" db="EMBL/GenBank/DDBJ databases">
        <title>Genomic Encyclopedia of Type Strains, Phase IV (KMG-V): Genome sequencing to study the core and pangenomes of soil and plant-associated prokaryotes.</title>
        <authorList>
            <person name="Whitman W."/>
        </authorList>
    </citation>
    <scope>NUCLEOTIDE SEQUENCE [LARGE SCALE GENOMIC DNA]</scope>
    <source>
        <strain evidence="1 2">X5P2</strain>
    </source>
</reference>
<dbReference type="AlphaFoldDB" id="A0A9X0U3K9"/>
<dbReference type="SUPFAM" id="SSF53335">
    <property type="entry name" value="S-adenosyl-L-methionine-dependent methyltransferases"/>
    <property type="match status" value="1"/>
</dbReference>
<dbReference type="Gene3D" id="3.40.50.150">
    <property type="entry name" value="Vaccinia Virus protein VP39"/>
    <property type="match status" value="1"/>
</dbReference>
<keyword evidence="2" id="KW-1185">Reference proteome</keyword>
<evidence type="ECO:0000313" key="2">
    <source>
        <dbReference type="Proteomes" id="UP000535182"/>
    </source>
</evidence>
<evidence type="ECO:0000313" key="1">
    <source>
        <dbReference type="EMBL" id="MBB5326887.1"/>
    </source>
</evidence>
<dbReference type="Proteomes" id="UP000535182">
    <property type="component" value="Unassembled WGS sequence"/>
</dbReference>
<dbReference type="EMBL" id="JACHEB010000001">
    <property type="protein sequence ID" value="MBB5326887.1"/>
    <property type="molecule type" value="Genomic_DNA"/>
</dbReference>
<accession>A0A9X0U3K9</accession>
<dbReference type="Pfam" id="PF03269">
    <property type="entry name" value="DUF268"/>
    <property type="match status" value="1"/>
</dbReference>
<proteinExistence type="predicted"/>
<gene>
    <name evidence="1" type="ORF">HDF14_000481</name>
</gene>
<sequence length="274" mass="31089">MVQKRHWIAGFDRTERMKLRSFLNKQAYVTGFQPSVFVRSLLAIPTYARDVRAYQKKNNLKSFNISLKDAFPILTDMKGGAGTTGGHYFHQDLWAARKIFAARPAEHFDIGSRVDGFVAHLLVFMPVTVVDIRPLTSEVTGLNFFQDDASELSNLMDNSVRSLSTLHTAEHFGLGRYTDSIDPQACFKFMASLQRVLAPGGRLYFSVPVGRERVEFNAHRVFDPPTILRSFSMLDLVSFSYVGDDDLLYEDRDPLRLPPSEMACGLFEFTKRSI</sequence>
<dbReference type="InterPro" id="IPR004951">
    <property type="entry name" value="DUF268_CAE_spp"/>
</dbReference>
<evidence type="ECO:0008006" key="3">
    <source>
        <dbReference type="Google" id="ProtNLM"/>
    </source>
</evidence>
<name>A0A9X0U3K9_9BACT</name>
<dbReference type="InterPro" id="IPR029063">
    <property type="entry name" value="SAM-dependent_MTases_sf"/>
</dbReference>